<evidence type="ECO:0000313" key="1">
    <source>
        <dbReference type="EMBL" id="JAD63430.1"/>
    </source>
</evidence>
<proteinExistence type="predicted"/>
<name>A0A0A9BQD4_ARUDO</name>
<sequence length="43" mass="5060">MYIAIFTMVHSPNTRNQTHIFLVMWLFNMRGHKCGIAPNARLK</sequence>
<reference evidence="1" key="1">
    <citation type="submission" date="2014-09" db="EMBL/GenBank/DDBJ databases">
        <authorList>
            <person name="Magalhaes I.L.F."/>
            <person name="Oliveira U."/>
            <person name="Santos F.R."/>
            <person name="Vidigal T.H.D.A."/>
            <person name="Brescovit A.D."/>
            <person name="Santos A.J."/>
        </authorList>
    </citation>
    <scope>NUCLEOTIDE SEQUENCE</scope>
    <source>
        <tissue evidence="1">Shoot tissue taken approximately 20 cm above the soil surface</tissue>
    </source>
</reference>
<organism evidence="1">
    <name type="scientific">Arundo donax</name>
    <name type="common">Giant reed</name>
    <name type="synonym">Donax arundinaceus</name>
    <dbReference type="NCBI Taxonomy" id="35708"/>
    <lineage>
        <taxon>Eukaryota</taxon>
        <taxon>Viridiplantae</taxon>
        <taxon>Streptophyta</taxon>
        <taxon>Embryophyta</taxon>
        <taxon>Tracheophyta</taxon>
        <taxon>Spermatophyta</taxon>
        <taxon>Magnoliopsida</taxon>
        <taxon>Liliopsida</taxon>
        <taxon>Poales</taxon>
        <taxon>Poaceae</taxon>
        <taxon>PACMAD clade</taxon>
        <taxon>Arundinoideae</taxon>
        <taxon>Arundineae</taxon>
        <taxon>Arundo</taxon>
    </lineage>
</organism>
<accession>A0A0A9BQD4</accession>
<reference evidence="1" key="2">
    <citation type="journal article" date="2015" name="Data Brief">
        <title>Shoot transcriptome of the giant reed, Arundo donax.</title>
        <authorList>
            <person name="Barrero R.A."/>
            <person name="Guerrero F.D."/>
            <person name="Moolhuijzen P."/>
            <person name="Goolsby J.A."/>
            <person name="Tidwell J."/>
            <person name="Bellgard S.E."/>
            <person name="Bellgard M.I."/>
        </authorList>
    </citation>
    <scope>NUCLEOTIDE SEQUENCE</scope>
    <source>
        <tissue evidence="1">Shoot tissue taken approximately 20 cm above the soil surface</tissue>
    </source>
</reference>
<dbReference type="AlphaFoldDB" id="A0A0A9BQD4"/>
<dbReference type="EMBL" id="GBRH01234465">
    <property type="protein sequence ID" value="JAD63430.1"/>
    <property type="molecule type" value="Transcribed_RNA"/>
</dbReference>
<protein>
    <submittedName>
        <fullName evidence="1">Uncharacterized protein</fullName>
    </submittedName>
</protein>